<organism evidence="1 2">
    <name type="scientific">Prauserella flavalba</name>
    <dbReference type="NCBI Taxonomy" id="1477506"/>
    <lineage>
        <taxon>Bacteria</taxon>
        <taxon>Bacillati</taxon>
        <taxon>Actinomycetota</taxon>
        <taxon>Actinomycetes</taxon>
        <taxon>Pseudonocardiales</taxon>
        <taxon>Pseudonocardiaceae</taxon>
        <taxon>Prauserella</taxon>
    </lineage>
</organism>
<dbReference type="Proteomes" id="UP000247892">
    <property type="component" value="Unassembled WGS sequence"/>
</dbReference>
<gene>
    <name evidence="1" type="ORF">BA062_37680</name>
</gene>
<dbReference type="OrthoDB" id="3358333at2"/>
<dbReference type="AlphaFoldDB" id="A0A318LBW8"/>
<evidence type="ECO:0000313" key="2">
    <source>
        <dbReference type="Proteomes" id="UP000247892"/>
    </source>
</evidence>
<protein>
    <submittedName>
        <fullName evidence="1">Uncharacterized protein</fullName>
    </submittedName>
</protein>
<proteinExistence type="predicted"/>
<keyword evidence="2" id="KW-1185">Reference proteome</keyword>
<reference evidence="1 2" key="1">
    <citation type="submission" date="2016-07" db="EMBL/GenBank/DDBJ databases">
        <title>Draft genome sequence of Prauserella sp. YIM 121212, isolated from alkaline soil.</title>
        <authorList>
            <person name="Ruckert C."/>
            <person name="Albersmeier A."/>
            <person name="Jiang C.-L."/>
            <person name="Jiang Y."/>
            <person name="Kalinowski J."/>
            <person name="Schneider O."/>
            <person name="Winkler A."/>
            <person name="Zotchev S.B."/>
        </authorList>
    </citation>
    <scope>NUCLEOTIDE SEQUENCE [LARGE SCALE GENOMIC DNA]</scope>
    <source>
        <strain evidence="1 2">YIM 121212</strain>
    </source>
</reference>
<dbReference type="EMBL" id="MASU01000028">
    <property type="protein sequence ID" value="PXY17344.1"/>
    <property type="molecule type" value="Genomic_DNA"/>
</dbReference>
<comment type="caution">
    <text evidence="1">The sequence shown here is derived from an EMBL/GenBank/DDBJ whole genome shotgun (WGS) entry which is preliminary data.</text>
</comment>
<accession>A0A318LBW8</accession>
<name>A0A318LBW8_9PSEU</name>
<sequence>MTLTAVYADDLSRVRLSITGAPAAADYARIERSTDQITWTTVRGGDTVALDAGAARLDDYEFTPGMPNHYRASYVDAALISYIGAGTAAVNNNAPVTPALPAGLVDGDVMLIWTAIRNTEATVDTPAGWSKLVDAGNAALLGRRYTPGDTAPTVTFTGGVAGADTLAQCSAFRNAELVPAAANTVLNAAEQDIPYPPLTVPGDNHLVLICGWKQDEWAGVGMPVTEIGEPSSVTGDDAGICWCYLIETDRIDVVSSFFDITGGAPAISRAVTAAFRPADLLSSEQTTVTPAMTRVWIKNLQRPYLNRAVTPTDFSDITRPARAGVFDVVSRSLPVAVTDLRGSRRYTLTITAANLDIAEELEYCFATGEPVLVHVPAGCPFPGMYAVIGDLRIEKHSKRTRRRFFDLPLTEVAAPPATIVGETVLWADIVAAFPTWADLVAEEPTWSDVLDRIADPTDVIVP</sequence>
<dbReference type="RefSeq" id="WP_110344020.1">
    <property type="nucleotide sequence ID" value="NZ_MASU01000028.1"/>
</dbReference>
<evidence type="ECO:0000313" key="1">
    <source>
        <dbReference type="EMBL" id="PXY17344.1"/>
    </source>
</evidence>